<dbReference type="PANTHER" id="PTHR47637">
    <property type="entry name" value="CHAPERONE SURA"/>
    <property type="match status" value="1"/>
</dbReference>
<name>A0A382L181_9ZZZZ</name>
<dbReference type="GO" id="GO:0003755">
    <property type="term" value="F:peptidyl-prolyl cis-trans isomerase activity"/>
    <property type="evidence" value="ECO:0007669"/>
    <property type="project" value="UniProtKB-KW"/>
</dbReference>
<gene>
    <name evidence="7" type="ORF">METZ01_LOCUS283608</name>
</gene>
<dbReference type="InterPro" id="IPR050280">
    <property type="entry name" value="OMP_Chaperone_SurA"/>
</dbReference>
<reference evidence="7" key="1">
    <citation type="submission" date="2018-05" db="EMBL/GenBank/DDBJ databases">
        <authorList>
            <person name="Lanie J.A."/>
            <person name="Ng W.-L."/>
            <person name="Kazmierczak K.M."/>
            <person name="Andrzejewski T.M."/>
            <person name="Davidsen T.M."/>
            <person name="Wayne K.J."/>
            <person name="Tettelin H."/>
            <person name="Glass J.I."/>
            <person name="Rusch D."/>
            <person name="Podicherti R."/>
            <person name="Tsui H.-C.T."/>
            <person name="Winkler M.E."/>
        </authorList>
    </citation>
    <scope>NUCLEOTIDE SEQUENCE</scope>
</reference>
<dbReference type="Pfam" id="PF09312">
    <property type="entry name" value="SurA_N"/>
    <property type="match status" value="1"/>
</dbReference>
<sequence>MISGINKHEGLDSRQMKSVPLLRVSRFCFCMSALWLLVVVDSVAATQIDQVYVVVNEEVVTQSEVARELRNAVYDLRSRGETVPPLLDLQRRVVEQMVVQLIQYQKTQQLGMSLDEEELMDAIRDIAKRNNLSVLQLREEVKKTGRSYDEYRQELGRQVLVQRLIEQEITRHIRIREAEIDEYLELHPRSDDRLEYSLSHVLIESGANLGNTRVVAENARVRILSGTPFQVIAAELSGSALAANSSDLGWRNSEQLPDLFLEIVRKLKVGEVTQPIQSQNGFHILRLNARRGGGSYVVDQIRARQILLVANEISDDSDTRQRLLQIRGRITAGEDFADMARSHSADLRSRALGGDLGWLNPGDLVPELERVVAALSLGELSGPVQTQFGHHLIQITDRRRQ</sequence>
<dbReference type="SUPFAM" id="SSF54534">
    <property type="entry name" value="FKBP-like"/>
    <property type="match status" value="2"/>
</dbReference>
<dbReference type="InterPro" id="IPR015391">
    <property type="entry name" value="SurA_N"/>
</dbReference>
<feature type="non-terminal residue" evidence="7">
    <location>
        <position position="401"/>
    </location>
</feature>
<evidence type="ECO:0000256" key="3">
    <source>
        <dbReference type="ARBA" id="ARBA00023110"/>
    </source>
</evidence>
<evidence type="ECO:0000313" key="7">
    <source>
        <dbReference type="EMBL" id="SVC30754.1"/>
    </source>
</evidence>
<organism evidence="7">
    <name type="scientific">marine metagenome</name>
    <dbReference type="NCBI Taxonomy" id="408172"/>
    <lineage>
        <taxon>unclassified sequences</taxon>
        <taxon>metagenomes</taxon>
        <taxon>ecological metagenomes</taxon>
    </lineage>
</organism>
<dbReference type="AlphaFoldDB" id="A0A382L181"/>
<protein>
    <recommendedName>
        <fullName evidence="6">PpiC domain-containing protein</fullName>
    </recommendedName>
</protein>
<feature type="domain" description="PpiC" evidence="6">
    <location>
        <begin position="298"/>
        <end position="397"/>
    </location>
</feature>
<feature type="domain" description="PpiC" evidence="6">
    <location>
        <begin position="193"/>
        <end position="289"/>
    </location>
</feature>
<keyword evidence="5" id="KW-0413">Isomerase</keyword>
<dbReference type="Gene3D" id="1.10.4030.10">
    <property type="entry name" value="Porin chaperone SurA, peptide-binding domain"/>
    <property type="match status" value="1"/>
</dbReference>
<keyword evidence="1" id="KW-0732">Signal</keyword>
<proteinExistence type="predicted"/>
<dbReference type="EMBL" id="UINC01084267">
    <property type="protein sequence ID" value="SVC30754.1"/>
    <property type="molecule type" value="Genomic_DNA"/>
</dbReference>
<dbReference type="PROSITE" id="PS50198">
    <property type="entry name" value="PPIC_PPIASE_2"/>
    <property type="match status" value="2"/>
</dbReference>
<keyword evidence="2" id="KW-0574">Periplasm</keyword>
<dbReference type="SUPFAM" id="SSF109998">
    <property type="entry name" value="Triger factor/SurA peptide-binding domain-like"/>
    <property type="match status" value="1"/>
</dbReference>
<evidence type="ECO:0000256" key="2">
    <source>
        <dbReference type="ARBA" id="ARBA00022764"/>
    </source>
</evidence>
<dbReference type="Gene3D" id="3.10.50.40">
    <property type="match status" value="2"/>
</dbReference>
<keyword evidence="4" id="KW-0143">Chaperone</keyword>
<evidence type="ECO:0000256" key="4">
    <source>
        <dbReference type="ARBA" id="ARBA00023186"/>
    </source>
</evidence>
<accession>A0A382L181</accession>
<evidence type="ECO:0000256" key="1">
    <source>
        <dbReference type="ARBA" id="ARBA00022729"/>
    </source>
</evidence>
<keyword evidence="3" id="KW-0697">Rotamase</keyword>
<evidence type="ECO:0000259" key="6">
    <source>
        <dbReference type="PROSITE" id="PS50198"/>
    </source>
</evidence>
<dbReference type="InterPro" id="IPR027304">
    <property type="entry name" value="Trigger_fact/SurA_dom_sf"/>
</dbReference>
<dbReference type="PANTHER" id="PTHR47637:SF1">
    <property type="entry name" value="CHAPERONE SURA"/>
    <property type="match status" value="1"/>
</dbReference>
<dbReference type="Pfam" id="PF00639">
    <property type="entry name" value="Rotamase"/>
    <property type="match status" value="2"/>
</dbReference>
<dbReference type="InterPro" id="IPR046357">
    <property type="entry name" value="PPIase_dom_sf"/>
</dbReference>
<dbReference type="InterPro" id="IPR000297">
    <property type="entry name" value="PPIase_PpiC"/>
</dbReference>
<evidence type="ECO:0000256" key="5">
    <source>
        <dbReference type="ARBA" id="ARBA00023235"/>
    </source>
</evidence>